<feature type="compositionally biased region" description="Polar residues" evidence="2">
    <location>
        <begin position="49"/>
        <end position="59"/>
    </location>
</feature>
<evidence type="ECO:0000256" key="2">
    <source>
        <dbReference type="SAM" id="MobiDB-lite"/>
    </source>
</evidence>
<reference evidence="4" key="1">
    <citation type="journal article" date="2015" name="PLoS Genet.">
        <title>Genome Sequence and Transcriptome Analyses of Chrysochromulina tobin: Metabolic Tools for Enhanced Algal Fitness in the Prominent Order Prymnesiales (Haptophyceae).</title>
        <authorList>
            <person name="Hovde B.T."/>
            <person name="Deodato C.R."/>
            <person name="Hunsperger H.M."/>
            <person name="Ryken S.A."/>
            <person name="Yost W."/>
            <person name="Jha R.K."/>
            <person name="Patterson J."/>
            <person name="Monnat R.J. Jr."/>
            <person name="Barlow S.B."/>
            <person name="Starkenburg S.R."/>
            <person name="Cattolico R.A."/>
        </authorList>
    </citation>
    <scope>NUCLEOTIDE SEQUENCE</scope>
    <source>
        <strain evidence="4">CCMP291</strain>
    </source>
</reference>
<comment type="caution">
    <text evidence="3">The sequence shown here is derived from an EMBL/GenBank/DDBJ whole genome shotgun (WGS) entry which is preliminary data.</text>
</comment>
<evidence type="ECO:0000256" key="1">
    <source>
        <dbReference type="SAM" id="Coils"/>
    </source>
</evidence>
<keyword evidence="1" id="KW-0175">Coiled coil</keyword>
<dbReference type="Proteomes" id="UP000037460">
    <property type="component" value="Unassembled WGS sequence"/>
</dbReference>
<dbReference type="EMBL" id="JWZX01003400">
    <property type="protein sequence ID" value="KOO20941.1"/>
    <property type="molecule type" value="Genomic_DNA"/>
</dbReference>
<feature type="coiled-coil region" evidence="1">
    <location>
        <begin position="96"/>
        <end position="123"/>
    </location>
</feature>
<gene>
    <name evidence="3" type="ORF">Ctob_002174</name>
</gene>
<sequence>MAISTPAAYKVASEMLGEEVRPSPSTSAVPGEWTPGRSGASLTARPASALTSSRLTRFSTPERPASALASGRLTRSSSQPASLLVGPGLPVSADKLAAMQVANEELRARNHALLERTIKQEEELWRVKSASRSLHPSEQVATYLRRGESAHEAVEAILAATEPESLAKRGEATMGSLWQFLDLAANNCVRARADMRRAQAESIIQLDKGFNPAEREARLRARTICSQIAKVTGKLMASAQQLEVEASAAREAHEADVAGWVTRLRVLGSKMAAQQEALATALLIDLDHAEMEHTRHARTLQEALESKELQRLTAVRRLDAEVLQLTKELAEARQRSDEDAAQWYQKEKAYVAEASAMRSKLTKVEAELRQSRDETSDQKTVFEAMVAELRQTLSELRTAMGDDAAKAQSQIEQLKGQLEVLLRRHHEATPPLMTTLMASDDLLHQVLRRHHEATTVEQRMQMDVLQKLREEEAKESRDRLEALARAKRQQASQFSEQLRAVKADREADANHLHAKIERLRSLHTAAIAAGSARGRQLLYQESLKSPQLLRQSTTSWRGEDWNPSFGGDGLHPNGGFSSPPRASPGYVAESP</sequence>
<feature type="region of interest" description="Disordered" evidence="2">
    <location>
        <begin position="554"/>
        <end position="591"/>
    </location>
</feature>
<evidence type="ECO:0000313" key="4">
    <source>
        <dbReference type="Proteomes" id="UP000037460"/>
    </source>
</evidence>
<accession>A0A0M0J334</accession>
<feature type="coiled-coil region" evidence="1">
    <location>
        <begin position="315"/>
        <end position="374"/>
    </location>
</feature>
<dbReference type="AlphaFoldDB" id="A0A0M0J334"/>
<keyword evidence="4" id="KW-1185">Reference proteome</keyword>
<organism evidence="3 4">
    <name type="scientific">Chrysochromulina tobinii</name>
    <dbReference type="NCBI Taxonomy" id="1460289"/>
    <lineage>
        <taxon>Eukaryota</taxon>
        <taxon>Haptista</taxon>
        <taxon>Haptophyta</taxon>
        <taxon>Prymnesiophyceae</taxon>
        <taxon>Prymnesiales</taxon>
        <taxon>Chrysochromulinaceae</taxon>
        <taxon>Chrysochromulina</taxon>
    </lineage>
</organism>
<feature type="coiled-coil region" evidence="1">
    <location>
        <begin position="470"/>
        <end position="497"/>
    </location>
</feature>
<evidence type="ECO:0000313" key="3">
    <source>
        <dbReference type="EMBL" id="KOO20941.1"/>
    </source>
</evidence>
<feature type="region of interest" description="Disordered" evidence="2">
    <location>
        <begin position="14"/>
        <end position="81"/>
    </location>
</feature>
<protein>
    <submittedName>
        <fullName evidence="3">Uncharacterized protein</fullName>
    </submittedName>
</protein>
<proteinExistence type="predicted"/>
<name>A0A0M0J334_9EUKA</name>